<dbReference type="EMBL" id="JBJJXI010000059">
    <property type="protein sequence ID" value="KAL3398790.1"/>
    <property type="molecule type" value="Genomic_DNA"/>
</dbReference>
<keyword evidence="2" id="KW-1185">Reference proteome</keyword>
<sequence length="285" mass="32330">MYDKLMEKYQFKDHNIYNVDETGITVVPKSRSRVIAAIGAMTPLDVGFMNPLSTYYTQIIESEHRRKNPVNLRKVFGLFGRVFIKAAKIETAINSFEKFGLVPKNKNAWSKEEFAIDPTTESKINRPDLDQNELSKCTNLINEITEPQKIVSSGAVNIDQQMIAQVSDQPKIQVPTDPNLLVLTQNSKVIVESAQLLIKYLSPLVPIETEIDGTENLNLASPMVNSINMSQEVLEKQLLKTNENLPKKRKKGQAAIITSDEYRDNLISIKKEKARKDVIKQKRQD</sequence>
<name>A0ABD2X130_9HYME</name>
<protein>
    <recommendedName>
        <fullName evidence="3">DDE-1 domain-containing protein</fullName>
    </recommendedName>
</protein>
<accession>A0ABD2X130</accession>
<reference evidence="1 2" key="1">
    <citation type="journal article" date="2024" name="bioRxiv">
        <title>A reference genome for Trichogramma kaykai: A tiny desert-dwelling parasitoid wasp with competing sex-ratio distorters.</title>
        <authorList>
            <person name="Culotta J."/>
            <person name="Lindsey A.R."/>
        </authorList>
    </citation>
    <scope>NUCLEOTIDE SEQUENCE [LARGE SCALE GENOMIC DNA]</scope>
    <source>
        <strain evidence="1 2">KSX58</strain>
    </source>
</reference>
<comment type="caution">
    <text evidence="1">The sequence shown here is derived from an EMBL/GenBank/DDBJ whole genome shotgun (WGS) entry which is preliminary data.</text>
</comment>
<organism evidence="1 2">
    <name type="scientific">Trichogramma kaykai</name>
    <dbReference type="NCBI Taxonomy" id="54128"/>
    <lineage>
        <taxon>Eukaryota</taxon>
        <taxon>Metazoa</taxon>
        <taxon>Ecdysozoa</taxon>
        <taxon>Arthropoda</taxon>
        <taxon>Hexapoda</taxon>
        <taxon>Insecta</taxon>
        <taxon>Pterygota</taxon>
        <taxon>Neoptera</taxon>
        <taxon>Endopterygota</taxon>
        <taxon>Hymenoptera</taxon>
        <taxon>Apocrita</taxon>
        <taxon>Proctotrupomorpha</taxon>
        <taxon>Chalcidoidea</taxon>
        <taxon>Trichogrammatidae</taxon>
        <taxon>Trichogramma</taxon>
    </lineage>
</organism>
<dbReference type="AlphaFoldDB" id="A0ABD2X130"/>
<evidence type="ECO:0000313" key="2">
    <source>
        <dbReference type="Proteomes" id="UP001627154"/>
    </source>
</evidence>
<dbReference type="Proteomes" id="UP001627154">
    <property type="component" value="Unassembled WGS sequence"/>
</dbReference>
<evidence type="ECO:0000313" key="1">
    <source>
        <dbReference type="EMBL" id="KAL3398790.1"/>
    </source>
</evidence>
<gene>
    <name evidence="1" type="ORF">TKK_007904</name>
</gene>
<proteinExistence type="predicted"/>
<evidence type="ECO:0008006" key="3">
    <source>
        <dbReference type="Google" id="ProtNLM"/>
    </source>
</evidence>